<gene>
    <name evidence="4" type="ORF">EDD74_102118</name>
    <name evidence="3" type="ORF">FAEUMB_18070</name>
</gene>
<keyword evidence="1" id="KW-0812">Transmembrane</keyword>
<feature type="chain" id="PRO_5020827693" evidence="2">
    <location>
        <begin position="28"/>
        <end position="557"/>
    </location>
</feature>
<feature type="transmembrane region" description="Helical" evidence="1">
    <location>
        <begin position="531"/>
        <end position="550"/>
    </location>
</feature>
<dbReference type="NCBIfam" id="TIGR03063">
    <property type="entry name" value="srtB_target"/>
    <property type="match status" value="1"/>
</dbReference>
<evidence type="ECO:0000313" key="3">
    <source>
        <dbReference type="EMBL" id="GBU05266.1"/>
    </source>
</evidence>
<evidence type="ECO:0000256" key="1">
    <source>
        <dbReference type="SAM" id="Phobius"/>
    </source>
</evidence>
<evidence type="ECO:0000313" key="5">
    <source>
        <dbReference type="Proteomes" id="UP000294613"/>
    </source>
</evidence>
<sequence length="557" mass="61546">MKTIKKWMAYFVAVLMLCSMSQVRVLAEDALPTADTPKITEFKIQGVKGTVDDQQQKINVEGLPCNTDLTSLTAEVTCDPADAIVRFDPLKPSADDGQKKLEQGNALQTEDFSVPRICNVEYQGQINSYTVTVSTLSHAGDPATCTNDSVCKTCGMLLEEKWGHDLLAATCTEKAKCQRSGCSYTEPALGHDLSKATCTEPARCQREGCDYTEGEALGHDLSKATCAEPARCQREGCDYTEGEALGHDLSKATCTEPARCQKEGCDYTEGEALGHDLSKATCTEPARCQREGCDYTEGEALGHDLSKATCTEPARCRREGCDYTEGKALGHDLSKATCTEATKCQREGCDYTEGKPLGHEMNGWTVTKKSTTTEKGERARNCKRCDYRETELIERLSRKADAGKNQIADLRTDINYPLDETITFHLYGAGQDNTEPVDGDTRYVPESWKIENQFDWRETDGESGFQIHKAGFYKVMASFRQQKFESGTWQNTDQTDIKEVTIKAGTEAQREEQARKDAAKKAAKTGDTSQMFVYILLLLVAAGLAVFVIVRNKKKQQ</sequence>
<proteinExistence type="predicted"/>
<evidence type="ECO:0000313" key="6">
    <source>
        <dbReference type="Proteomes" id="UP000702954"/>
    </source>
</evidence>
<dbReference type="EMBL" id="BHEO01000008">
    <property type="protein sequence ID" value="GBU05266.1"/>
    <property type="molecule type" value="Genomic_DNA"/>
</dbReference>
<reference evidence="4 5" key="2">
    <citation type="submission" date="2019-03" db="EMBL/GenBank/DDBJ databases">
        <title>Genomic Encyclopedia of Type Strains, Phase IV (KMG-IV): sequencing the most valuable type-strain genomes for metagenomic binning, comparative biology and taxonomic classification.</title>
        <authorList>
            <person name="Goeker M."/>
        </authorList>
    </citation>
    <scope>NUCLEOTIDE SEQUENCE [LARGE SCALE GENOMIC DNA]</scope>
    <source>
        <strain evidence="4 5">DSM 103426</strain>
    </source>
</reference>
<keyword evidence="2" id="KW-0732">Signal</keyword>
<organism evidence="4 5">
    <name type="scientific">Faecalimonas umbilicata</name>
    <dbReference type="NCBI Taxonomy" id="1912855"/>
    <lineage>
        <taxon>Bacteria</taxon>
        <taxon>Bacillati</taxon>
        <taxon>Bacillota</taxon>
        <taxon>Clostridia</taxon>
        <taxon>Lachnospirales</taxon>
        <taxon>Lachnospiraceae</taxon>
        <taxon>Faecalimonas</taxon>
    </lineage>
</organism>
<dbReference type="Proteomes" id="UP000294613">
    <property type="component" value="Unassembled WGS sequence"/>
</dbReference>
<dbReference type="RefSeq" id="WP_116441748.1">
    <property type="nucleotide sequence ID" value="NZ_BHEO01000008.1"/>
</dbReference>
<evidence type="ECO:0000313" key="4">
    <source>
        <dbReference type="EMBL" id="TCS69946.1"/>
    </source>
</evidence>
<dbReference type="Proteomes" id="UP000702954">
    <property type="component" value="Unassembled WGS sequence"/>
</dbReference>
<evidence type="ECO:0000256" key="2">
    <source>
        <dbReference type="SAM" id="SignalP"/>
    </source>
</evidence>
<comment type="caution">
    <text evidence="4">The sequence shown here is derived from an EMBL/GenBank/DDBJ whole genome shotgun (WGS) entry which is preliminary data.</text>
</comment>
<feature type="signal peptide" evidence="2">
    <location>
        <begin position="1"/>
        <end position="27"/>
    </location>
</feature>
<dbReference type="EMBL" id="SLZV01000002">
    <property type="protein sequence ID" value="TCS69946.1"/>
    <property type="molecule type" value="Genomic_DNA"/>
</dbReference>
<reference evidence="3 6" key="1">
    <citation type="journal article" date="2018" name="Int. J. Syst. Evol. Microbiol.">
        <title>Draft Genome Sequence of Faecalimonas umbilicata JCM 30896T, an Acetate-Producing Bacterium Isolated from Human Feces.</title>
        <authorList>
            <person name="Sakamoto M."/>
            <person name="Ikeyama N."/>
            <person name="Yuki M."/>
            <person name="Ohkuma M."/>
        </authorList>
    </citation>
    <scope>NUCLEOTIDE SEQUENCE [LARGE SCALE GENOMIC DNA]</scope>
    <source>
        <strain evidence="3 6">EGH7</strain>
    </source>
</reference>
<dbReference type="AlphaFoldDB" id="A0A4R3JU20"/>
<name>A0A4R3JU20_9FIRM</name>
<dbReference type="InterPro" id="IPR017502">
    <property type="entry name" value="Sortase_SrtB_target"/>
</dbReference>
<protein>
    <submittedName>
        <fullName evidence="4">Putative secreted protein</fullName>
    </submittedName>
</protein>
<keyword evidence="1" id="KW-1133">Transmembrane helix</keyword>
<keyword evidence="6" id="KW-1185">Reference proteome</keyword>
<keyword evidence="1" id="KW-0472">Membrane</keyword>
<accession>A0A4R3JU20</accession>